<gene>
    <name evidence="1" type="ORF">PATL70BA_2349</name>
</gene>
<accession>A0A3P7S0H9</accession>
<dbReference type="Proteomes" id="UP000279029">
    <property type="component" value="Chromosome"/>
</dbReference>
<evidence type="ECO:0000313" key="1">
    <source>
        <dbReference type="EMBL" id="VDN48242.1"/>
    </source>
</evidence>
<proteinExistence type="predicted"/>
<protein>
    <submittedName>
        <fullName evidence="1">Uncharacterized protein</fullName>
    </submittedName>
</protein>
<dbReference type="EMBL" id="LR130778">
    <property type="protein sequence ID" value="VDN48242.1"/>
    <property type="molecule type" value="Genomic_DNA"/>
</dbReference>
<name>A0A3P7S0H9_9FIRM</name>
<dbReference type="KEGG" id="cbar:PATL70BA_2349"/>
<sequence>MVHVGIKSLFLTNFPTFFFPLKTLNNKCYPLMHPYMGFLEYDEYSNLVSRFL</sequence>
<keyword evidence="2" id="KW-1185">Reference proteome</keyword>
<evidence type="ECO:0000313" key="2">
    <source>
        <dbReference type="Proteomes" id="UP000279029"/>
    </source>
</evidence>
<organism evidence="1 2">
    <name type="scientific">Petrocella atlantisensis</name>
    <dbReference type="NCBI Taxonomy" id="2173034"/>
    <lineage>
        <taxon>Bacteria</taxon>
        <taxon>Bacillati</taxon>
        <taxon>Bacillota</taxon>
        <taxon>Clostridia</taxon>
        <taxon>Lachnospirales</taxon>
        <taxon>Vallitaleaceae</taxon>
        <taxon>Petrocella</taxon>
    </lineage>
</organism>
<reference evidence="1 2" key="1">
    <citation type="submission" date="2018-09" db="EMBL/GenBank/DDBJ databases">
        <authorList>
            <person name="Postec A."/>
        </authorList>
    </citation>
    <scope>NUCLEOTIDE SEQUENCE [LARGE SCALE GENOMIC DNA]</scope>
    <source>
        <strain evidence="1">70B-A</strain>
    </source>
</reference>
<dbReference type="AlphaFoldDB" id="A0A3P7S0H9"/>